<dbReference type="EMBL" id="KN880463">
    <property type="protein sequence ID" value="KIY70780.1"/>
    <property type="molecule type" value="Genomic_DNA"/>
</dbReference>
<comment type="similarity">
    <text evidence="1">Belongs to the AATF family.</text>
</comment>
<evidence type="ECO:0000256" key="1">
    <source>
        <dbReference type="ARBA" id="ARBA00008966"/>
    </source>
</evidence>
<keyword evidence="7" id="KW-1185">Reference proteome</keyword>
<feature type="domain" description="AATF leucine zipper-containing" evidence="5">
    <location>
        <begin position="158"/>
        <end position="283"/>
    </location>
</feature>
<feature type="domain" description="Apoptosis-antagonizing transcription factor C-terminal" evidence="4">
    <location>
        <begin position="360"/>
        <end position="438"/>
    </location>
</feature>
<gene>
    <name evidence="6" type="ORF">CYLTODRAFT_370467</name>
</gene>
<dbReference type="Pfam" id="PF08164">
    <property type="entry name" value="TRAUB"/>
    <property type="match status" value="1"/>
</dbReference>
<organism evidence="6 7">
    <name type="scientific">Cylindrobasidium torrendii FP15055 ss-10</name>
    <dbReference type="NCBI Taxonomy" id="1314674"/>
    <lineage>
        <taxon>Eukaryota</taxon>
        <taxon>Fungi</taxon>
        <taxon>Dikarya</taxon>
        <taxon>Basidiomycota</taxon>
        <taxon>Agaricomycotina</taxon>
        <taxon>Agaricomycetes</taxon>
        <taxon>Agaricomycetidae</taxon>
        <taxon>Agaricales</taxon>
        <taxon>Marasmiineae</taxon>
        <taxon>Physalacriaceae</taxon>
        <taxon>Cylindrobasidium</taxon>
    </lineage>
</organism>
<name>A0A0D7BKP3_9AGAR</name>
<dbReference type="InterPro" id="IPR039223">
    <property type="entry name" value="AATF/Bfr2"/>
</dbReference>
<dbReference type="PANTHER" id="PTHR15565:SF0">
    <property type="entry name" value="PROTEIN AATF"/>
    <property type="match status" value="1"/>
</dbReference>
<feature type="compositionally biased region" description="Basic and acidic residues" evidence="3">
    <location>
        <begin position="150"/>
        <end position="161"/>
    </location>
</feature>
<evidence type="ECO:0000259" key="4">
    <source>
        <dbReference type="Pfam" id="PF08164"/>
    </source>
</evidence>
<evidence type="ECO:0000313" key="6">
    <source>
        <dbReference type="EMBL" id="KIY70780.1"/>
    </source>
</evidence>
<reference evidence="6 7" key="1">
    <citation type="journal article" date="2015" name="Fungal Genet. Biol.">
        <title>Evolution of novel wood decay mechanisms in Agaricales revealed by the genome sequences of Fistulina hepatica and Cylindrobasidium torrendii.</title>
        <authorList>
            <person name="Floudas D."/>
            <person name="Held B.W."/>
            <person name="Riley R."/>
            <person name="Nagy L.G."/>
            <person name="Koehler G."/>
            <person name="Ransdell A.S."/>
            <person name="Younus H."/>
            <person name="Chow J."/>
            <person name="Chiniquy J."/>
            <person name="Lipzen A."/>
            <person name="Tritt A."/>
            <person name="Sun H."/>
            <person name="Haridas S."/>
            <person name="LaButti K."/>
            <person name="Ohm R.A."/>
            <person name="Kues U."/>
            <person name="Blanchette R.A."/>
            <person name="Grigoriev I.V."/>
            <person name="Minto R.E."/>
            <person name="Hibbett D.S."/>
        </authorList>
    </citation>
    <scope>NUCLEOTIDE SEQUENCE [LARGE SCALE GENOMIC DNA]</scope>
    <source>
        <strain evidence="6 7">FP15055 ss-10</strain>
    </source>
</reference>
<proteinExistence type="inferred from homology"/>
<dbReference type="Pfam" id="PF13339">
    <property type="entry name" value="AATF-Che1"/>
    <property type="match status" value="1"/>
</dbReference>
<accession>A0A0D7BKP3</accession>
<sequence>MAARLSLAEQLAQIDSAAPVEFDPENAETGAGNEALDLDAGRGHYIDVGPSTLRKAGDSILDPKYSGAKVSRKDLLDQEDESDSEGEESALEDDPMNDGPEEQEDEEQEEDEEDEEEGQSVVPRSHSAKRREPLEDVQPHSNHSDNLQDTLKRNRDQDRRKGQAVAQQLSIWDSLVDARIRLQKAVTAANRVPPNFDVTEQPEGVKESLAQMLQEAMLLSEDLFDLQESMFDGLPPRKRRRIEDDDTIDSYGTYLQEASTRTSLVEQQQHPELVQTLNKWSAKIQAVSPAVLLPSNRNTFSKKSQNLKSAVQLIADGLHDQDKLLKRTQIWRGKGDRLGERSYEGGGEHDTHIFDDTDFYQQLLRDVIDSKSGSGGAGEDWLLAQKQRKAKKKVDTKASKGRKIRYDVHEKLQNFMVPITIRGAWPEQQIDELFASLLGLGAEPAGVSDVQMKEDAVVKQSLQDGFKLFG</sequence>
<feature type="compositionally biased region" description="Polar residues" evidence="3">
    <location>
        <begin position="139"/>
        <end position="149"/>
    </location>
</feature>
<dbReference type="STRING" id="1314674.A0A0D7BKP3"/>
<evidence type="ECO:0000256" key="2">
    <source>
        <dbReference type="ARBA" id="ARBA00013850"/>
    </source>
</evidence>
<evidence type="ECO:0000259" key="5">
    <source>
        <dbReference type="Pfam" id="PF13339"/>
    </source>
</evidence>
<feature type="compositionally biased region" description="Acidic residues" evidence="3">
    <location>
        <begin position="77"/>
        <end position="118"/>
    </location>
</feature>
<dbReference type="PANTHER" id="PTHR15565">
    <property type="entry name" value="AATF PROTEIN APOPTOSIS ANTAGONIZING TRANSCRIPTION FACTOR"/>
    <property type="match status" value="1"/>
</dbReference>
<feature type="region of interest" description="Disordered" evidence="3">
    <location>
        <begin position="1"/>
        <end position="168"/>
    </location>
</feature>
<evidence type="ECO:0000256" key="3">
    <source>
        <dbReference type="SAM" id="MobiDB-lite"/>
    </source>
</evidence>
<dbReference type="OrthoDB" id="5783963at2759"/>
<protein>
    <recommendedName>
        <fullName evidence="2">Protein BFR2</fullName>
    </recommendedName>
</protein>
<evidence type="ECO:0000313" key="7">
    <source>
        <dbReference type="Proteomes" id="UP000054007"/>
    </source>
</evidence>
<dbReference type="AlphaFoldDB" id="A0A0D7BKP3"/>
<dbReference type="InterPro" id="IPR012617">
    <property type="entry name" value="AATF_C"/>
</dbReference>
<dbReference type="GO" id="GO:0005730">
    <property type="term" value="C:nucleolus"/>
    <property type="evidence" value="ECO:0007669"/>
    <property type="project" value="TreeGrafter"/>
</dbReference>
<dbReference type="InterPro" id="IPR025160">
    <property type="entry name" value="AATF"/>
</dbReference>
<dbReference type="Proteomes" id="UP000054007">
    <property type="component" value="Unassembled WGS sequence"/>
</dbReference>